<gene>
    <name evidence="1" type="ORF">LIN78_00160</name>
</gene>
<dbReference type="EMBL" id="JAJBZT010000001">
    <property type="protein sequence ID" value="MCB6181968.1"/>
    <property type="molecule type" value="Genomic_DNA"/>
</dbReference>
<proteinExistence type="predicted"/>
<dbReference type="InterPro" id="IPR007416">
    <property type="entry name" value="YggL_50S_bp"/>
</dbReference>
<reference evidence="1" key="1">
    <citation type="submission" date="2021-10" db="EMBL/GenBank/DDBJ databases">
        <title>The complete genome sequence of Leeia sp. TBRC 13508.</title>
        <authorList>
            <person name="Charoenyingcharoen P."/>
            <person name="Yukphan P."/>
        </authorList>
    </citation>
    <scope>NUCLEOTIDE SEQUENCE</scope>
    <source>
        <strain evidence="1">TBRC 13508</strain>
    </source>
</reference>
<dbReference type="RefSeq" id="WP_227177315.1">
    <property type="nucleotide sequence ID" value="NZ_JAJBZT010000001.1"/>
</dbReference>
<dbReference type="Proteomes" id="UP001165395">
    <property type="component" value="Unassembled WGS sequence"/>
</dbReference>
<evidence type="ECO:0000313" key="1">
    <source>
        <dbReference type="EMBL" id="MCB6181968.1"/>
    </source>
</evidence>
<sequence length="117" mass="13103">MPRLSKYNARQRKKLHLGEFQEFGFGVTTVCQKDLTEQQLAVLLDDFLTNAIESNQLVFGGGFEAEAGDLRLEGYIMLDARQGSVSEEQRAAVEAWLKARSELTEVSVEALSDAWYA</sequence>
<comment type="caution">
    <text evidence="1">The sequence shown here is derived from an EMBL/GenBank/DDBJ whole genome shotgun (WGS) entry which is preliminary data.</text>
</comment>
<protein>
    <submittedName>
        <fullName evidence="1">YggL family protein</fullName>
    </submittedName>
</protein>
<dbReference type="PANTHER" id="PTHR38778:SF1">
    <property type="entry name" value="CYTOPLASMIC PROTEIN"/>
    <property type="match status" value="1"/>
</dbReference>
<accession>A0ABS8D2U5</accession>
<dbReference type="PANTHER" id="PTHR38778">
    <property type="entry name" value="CYTOPLASMIC PROTEIN-RELATED"/>
    <property type="match status" value="1"/>
</dbReference>
<name>A0ABS8D2U5_9NEIS</name>
<dbReference type="Pfam" id="PF04320">
    <property type="entry name" value="YggL_50S_bp"/>
    <property type="match status" value="1"/>
</dbReference>
<evidence type="ECO:0000313" key="2">
    <source>
        <dbReference type="Proteomes" id="UP001165395"/>
    </source>
</evidence>
<organism evidence="1 2">
    <name type="scientific">Leeia speluncae</name>
    <dbReference type="NCBI Taxonomy" id="2884804"/>
    <lineage>
        <taxon>Bacteria</taxon>
        <taxon>Pseudomonadati</taxon>
        <taxon>Pseudomonadota</taxon>
        <taxon>Betaproteobacteria</taxon>
        <taxon>Neisseriales</taxon>
        <taxon>Leeiaceae</taxon>
        <taxon>Leeia</taxon>
    </lineage>
</organism>
<keyword evidence="2" id="KW-1185">Reference proteome</keyword>